<dbReference type="EMBL" id="JBANRG010000035">
    <property type="protein sequence ID" value="KAK7449706.1"/>
    <property type="molecule type" value="Genomic_DNA"/>
</dbReference>
<dbReference type="PANTHER" id="PTHR24148">
    <property type="entry name" value="ANKYRIN REPEAT DOMAIN-CONTAINING PROTEIN 39 HOMOLOG-RELATED"/>
    <property type="match status" value="1"/>
</dbReference>
<dbReference type="PANTHER" id="PTHR24148:SF64">
    <property type="entry name" value="HETEROKARYON INCOMPATIBILITY DOMAIN-CONTAINING PROTEIN"/>
    <property type="match status" value="1"/>
</dbReference>
<accession>A0ABR1J3W7</accession>
<gene>
    <name evidence="2" type="ORF">VKT23_013179</name>
</gene>
<protein>
    <recommendedName>
        <fullName evidence="1">Heterokaryon incompatibility domain-containing protein</fullName>
    </recommendedName>
</protein>
<dbReference type="InterPro" id="IPR052895">
    <property type="entry name" value="HetReg/Transcr_Mod"/>
</dbReference>
<feature type="domain" description="Heterokaryon incompatibility" evidence="1">
    <location>
        <begin position="30"/>
        <end position="171"/>
    </location>
</feature>
<sequence length="405" mass="45922">MDIYLVRISERSDNSLFVERKPNATTDDDYIAISHVWGTPETIKATKVDGVGTVYLSPGKKGILSILRGETVCGEGWFWMDLFCIDQTEGASISIADQLMAIPAIYKSSRCVKVLIETPVYESLQAQASRVIADPTTDSDLLAEEELRHARKCPHMLFCDPWFERLWTRQEGLYGDGRIAEGTALAKRTIAESFFFDKIAYHGISVSEVEAEQIQRSLYLDFVYKHRVDIERYGGQIGPAPSYSPISEAWRSGRTTTKPRDYVLAVFPDISGYQVPINARKMPFHELVANALGQLAVRERFHIAPKIPKGLMMATSSKESVNSWMPKEPTSTTEAFDSFIVRVSDEPKTATDAKFFAVAHMHRIRLEELDFSRSNISEIKHDGRHRQTYDVRLTSGFWTLHRNKK</sequence>
<proteinExistence type="predicted"/>
<dbReference type="InterPro" id="IPR010730">
    <property type="entry name" value="HET"/>
</dbReference>
<evidence type="ECO:0000313" key="3">
    <source>
        <dbReference type="Proteomes" id="UP001498398"/>
    </source>
</evidence>
<evidence type="ECO:0000313" key="2">
    <source>
        <dbReference type="EMBL" id="KAK7449706.1"/>
    </source>
</evidence>
<dbReference type="Pfam" id="PF06985">
    <property type="entry name" value="HET"/>
    <property type="match status" value="1"/>
</dbReference>
<evidence type="ECO:0000259" key="1">
    <source>
        <dbReference type="Pfam" id="PF06985"/>
    </source>
</evidence>
<keyword evidence="3" id="KW-1185">Reference proteome</keyword>
<comment type="caution">
    <text evidence="2">The sequence shown here is derived from an EMBL/GenBank/DDBJ whole genome shotgun (WGS) entry which is preliminary data.</text>
</comment>
<organism evidence="2 3">
    <name type="scientific">Marasmiellus scandens</name>
    <dbReference type="NCBI Taxonomy" id="2682957"/>
    <lineage>
        <taxon>Eukaryota</taxon>
        <taxon>Fungi</taxon>
        <taxon>Dikarya</taxon>
        <taxon>Basidiomycota</taxon>
        <taxon>Agaricomycotina</taxon>
        <taxon>Agaricomycetes</taxon>
        <taxon>Agaricomycetidae</taxon>
        <taxon>Agaricales</taxon>
        <taxon>Marasmiineae</taxon>
        <taxon>Omphalotaceae</taxon>
        <taxon>Marasmiellus</taxon>
    </lineage>
</organism>
<dbReference type="Proteomes" id="UP001498398">
    <property type="component" value="Unassembled WGS sequence"/>
</dbReference>
<reference evidence="2 3" key="1">
    <citation type="submission" date="2024-01" db="EMBL/GenBank/DDBJ databases">
        <title>A draft genome for the cacao thread blight pathogen Marasmiellus scandens.</title>
        <authorList>
            <person name="Baruah I.K."/>
            <person name="Leung J."/>
            <person name="Bukari Y."/>
            <person name="Amoako-Attah I."/>
            <person name="Meinhardt L.W."/>
            <person name="Bailey B.A."/>
            <person name="Cohen S.P."/>
        </authorList>
    </citation>
    <scope>NUCLEOTIDE SEQUENCE [LARGE SCALE GENOMIC DNA]</scope>
    <source>
        <strain evidence="2 3">GH-19</strain>
    </source>
</reference>
<name>A0ABR1J3W7_9AGAR</name>